<keyword evidence="7" id="KW-1003">Cell membrane</keyword>
<keyword evidence="7" id="KW-0139">CF(1)</keyword>
<evidence type="ECO:0000256" key="1">
    <source>
        <dbReference type="ARBA" id="ARBA00004370"/>
    </source>
</evidence>
<evidence type="ECO:0000313" key="8">
    <source>
        <dbReference type="EMBL" id="WGI36250.1"/>
    </source>
</evidence>
<evidence type="ECO:0000256" key="4">
    <source>
        <dbReference type="ARBA" id="ARBA00023065"/>
    </source>
</evidence>
<keyword evidence="6 7" id="KW-0066">ATP synthesis</keyword>
<dbReference type="NCBIfam" id="NF009975">
    <property type="entry name" value="PRK13436.1"/>
    <property type="match status" value="1"/>
</dbReference>
<dbReference type="InterPro" id="IPR000711">
    <property type="entry name" value="ATPase_OSCP/dsu"/>
</dbReference>
<accession>A0ABY8LSL5</accession>
<proteinExistence type="inferred from homology"/>
<evidence type="ECO:0000256" key="7">
    <source>
        <dbReference type="HAMAP-Rule" id="MF_01416"/>
    </source>
</evidence>
<keyword evidence="3 7" id="KW-0375">Hydrogen ion transport</keyword>
<dbReference type="NCBIfam" id="TIGR01145">
    <property type="entry name" value="ATP_synt_delta"/>
    <property type="match status" value="1"/>
</dbReference>
<keyword evidence="9" id="KW-1185">Reference proteome</keyword>
<comment type="subcellular location">
    <subcellularLocation>
        <location evidence="7">Cell membrane</location>
        <topology evidence="7">Peripheral membrane protein</topology>
    </subcellularLocation>
    <subcellularLocation>
        <location evidence="1">Membrane</location>
    </subcellularLocation>
</comment>
<dbReference type="Gene3D" id="1.10.520.20">
    <property type="entry name" value="N-terminal domain of the delta subunit of the F1F0-ATP synthase"/>
    <property type="match status" value="1"/>
</dbReference>
<keyword evidence="5 7" id="KW-0472">Membrane</keyword>
<evidence type="ECO:0000256" key="3">
    <source>
        <dbReference type="ARBA" id="ARBA00022781"/>
    </source>
</evidence>
<comment type="function">
    <text evidence="7">F(1)F(0) ATP synthase produces ATP from ADP in the presence of a proton or sodium gradient. F-type ATPases consist of two structural domains, F(1) containing the extramembraneous catalytic core and F(0) containing the membrane proton channel, linked together by a central stalk and a peripheral stalk. During catalysis, ATP synthesis in the catalytic domain of F(1) is coupled via a rotary mechanism of the central stalk subunits to proton translocation.</text>
</comment>
<protein>
    <recommendedName>
        <fullName evidence="7">ATP synthase subunit delta</fullName>
    </recommendedName>
    <alternativeName>
        <fullName evidence="7">ATP synthase F(1) sector subunit delta</fullName>
    </alternativeName>
    <alternativeName>
        <fullName evidence="7">F-type ATPase subunit delta</fullName>
        <shortName evidence="7">F-ATPase subunit delta</shortName>
    </alternativeName>
</protein>
<evidence type="ECO:0000256" key="2">
    <source>
        <dbReference type="ARBA" id="ARBA00022448"/>
    </source>
</evidence>
<comment type="similarity">
    <text evidence="7">Belongs to the ATPase delta chain family.</text>
</comment>
<dbReference type="EMBL" id="CP122979">
    <property type="protein sequence ID" value="WGI36250.1"/>
    <property type="molecule type" value="Genomic_DNA"/>
</dbReference>
<keyword evidence="4 7" id="KW-0406">Ion transport</keyword>
<dbReference type="PRINTS" id="PR00125">
    <property type="entry name" value="ATPASEDELTA"/>
</dbReference>
<evidence type="ECO:0000313" key="9">
    <source>
        <dbReference type="Proteomes" id="UP001179842"/>
    </source>
</evidence>
<dbReference type="RefSeq" id="WP_280101551.1">
    <property type="nucleotide sequence ID" value="NZ_CP122979.1"/>
</dbReference>
<organism evidence="8 9">
    <name type="scientific">Mesomycoplasma lagogenitalium</name>
    <dbReference type="NCBI Taxonomy" id="171286"/>
    <lineage>
        <taxon>Bacteria</taxon>
        <taxon>Bacillati</taxon>
        <taxon>Mycoplasmatota</taxon>
        <taxon>Mycoplasmoidales</taxon>
        <taxon>Metamycoplasmataceae</taxon>
        <taxon>Mesomycoplasma</taxon>
    </lineage>
</organism>
<dbReference type="Proteomes" id="UP001179842">
    <property type="component" value="Chromosome"/>
</dbReference>
<gene>
    <name evidence="7" type="primary">atpH</name>
    <name evidence="8" type="ORF">QEG99_02100</name>
</gene>
<comment type="function">
    <text evidence="7">This protein is part of the stalk that links CF(0) to CF(1). It either transmits conformational changes from CF(0) to CF(1) or is implicated in proton conduction.</text>
</comment>
<dbReference type="InterPro" id="IPR026015">
    <property type="entry name" value="ATP_synth_OSCP/delta_N_sf"/>
</dbReference>
<keyword evidence="2 7" id="KW-0813">Transport</keyword>
<dbReference type="SUPFAM" id="SSF47928">
    <property type="entry name" value="N-terminal domain of the delta subunit of the F1F0-ATP synthase"/>
    <property type="match status" value="1"/>
</dbReference>
<dbReference type="HAMAP" id="MF_01416">
    <property type="entry name" value="ATP_synth_delta_bact"/>
    <property type="match status" value="1"/>
</dbReference>
<dbReference type="Pfam" id="PF00213">
    <property type="entry name" value="OSCP"/>
    <property type="match status" value="1"/>
</dbReference>
<dbReference type="PANTHER" id="PTHR11910">
    <property type="entry name" value="ATP SYNTHASE DELTA CHAIN"/>
    <property type="match status" value="1"/>
</dbReference>
<sequence>MTKNYYLGYANALFEIANEEDKLDLFYEQCQMLEKIFKNHINLITLLKSFNVSKEEKEKIIDNIFENKIDLMLINFIKLLTKKMHIFAISDILKEFEKIVLKSQNIQKGIVYSVNKLKISKMNEVKKFIEKKLNSKVILKNVIDKSLIAGIKIVIGDYIFENSITSHLEQIKNYVLKGGE</sequence>
<evidence type="ECO:0000256" key="5">
    <source>
        <dbReference type="ARBA" id="ARBA00023136"/>
    </source>
</evidence>
<evidence type="ECO:0000256" key="6">
    <source>
        <dbReference type="ARBA" id="ARBA00023310"/>
    </source>
</evidence>
<name>A0ABY8LSL5_9BACT</name>
<reference evidence="8" key="1">
    <citation type="submission" date="2023-04" db="EMBL/GenBank/DDBJ databases">
        <title>Completed genome of Mycoplasma lagogenitalium type strain 12MS.</title>
        <authorList>
            <person name="Spergser J."/>
        </authorList>
    </citation>
    <scope>NUCLEOTIDE SEQUENCE</scope>
    <source>
        <strain evidence="8">12MS</strain>
    </source>
</reference>